<accession>A0A151IA43</accession>
<feature type="region of interest" description="Disordered" evidence="1">
    <location>
        <begin position="173"/>
        <end position="211"/>
    </location>
</feature>
<feature type="non-terminal residue" evidence="2">
    <location>
        <position position="1"/>
    </location>
</feature>
<dbReference type="EMBL" id="KQ978240">
    <property type="protein sequence ID" value="KYM96042.1"/>
    <property type="molecule type" value="Genomic_DNA"/>
</dbReference>
<sequence length="742" mass="83658">LTSFSSQDGKLVKIPHKFSLHAVPTTKIIIAGQTFKVMSAFFFNHNTLKLTLRKSATNAVKEVEKFWNESGIPLDSVYRSVTKLLKLHEEWKNLKKNRLRKNNPKQQAREKKYIDQLDIIFDIAAPDAANSLTKTQLDFLTSQRSRSRRGFISMDKGDSSELEIREIPDASPADVNAPCILDSPQPQSSGSCQTETLQSSTSSGLKRTVSNFSDEIPQPVKQKINIMTPMVAAALDRTKTSSRSASYILSAVAVSLGFDPNDINLSSSAIHKRRIQLREEIAKQLKEEIRVASNLVVHWDGKLLPDIIGAGSVDRLSIIVSGVGTEQLLCVPKLSKGTGENIATAVVDALYECNLSEHVKAMCFDTTSSNTGPRNGACVLVEEKLEKKLIHLACRHHILELILRNVFETCWPSTSGPNVPVFKRFQQHWGEIDKTKYETGFDDEPTVQILIDQKDEILHFIRSQFEISQPRDDYQEFLELSCIFLGGEPPRGTRFRAPGAMHHARWLSKALYCLKMYIFRRQFALKVREARGLHDICTFIVTIYVNAWFSAPLAVRAPNHDLKLLQSLIAYRNTNADIAAAASSKLASHLWYLSEVLTALAFFDDAVPAEVKSKMVVAARRQGGAAVHMNRIVLNDRDLEALPGKDISDFVTRNSLLLFDQFDLSCDFFDKPPELWRDDPTFKKGWSTFKDLKVVNDVAERGVALIEEYNNLLTKNEEQKQYLLQVVKNHRQLYPNANKRTI</sequence>
<dbReference type="PANTHER" id="PTHR46113:SF1">
    <property type="entry name" value="PEPTIDASE M17 LEUCYL AMINOPEPTIDASE N-TERMINAL DOMAIN-CONTAINING PROTEIN"/>
    <property type="match status" value="1"/>
</dbReference>
<dbReference type="PANTHER" id="PTHR46113">
    <property type="entry name" value="SNAC DOMAIN-CONTAINING PROTEIN"/>
    <property type="match status" value="1"/>
</dbReference>
<keyword evidence="3" id="KW-1185">Reference proteome</keyword>
<reference evidence="2 3" key="1">
    <citation type="submission" date="2016-03" db="EMBL/GenBank/DDBJ databases">
        <title>Cyphomyrmex costatus WGS genome.</title>
        <authorList>
            <person name="Nygaard S."/>
            <person name="Hu H."/>
            <person name="Boomsma J."/>
            <person name="Zhang G."/>
        </authorList>
    </citation>
    <scope>NUCLEOTIDE SEQUENCE [LARGE SCALE GENOMIC DNA]</scope>
    <source>
        <strain evidence="2">MS0001</strain>
        <tissue evidence="2">Whole body</tissue>
    </source>
</reference>
<evidence type="ECO:0000256" key="1">
    <source>
        <dbReference type="SAM" id="MobiDB-lite"/>
    </source>
</evidence>
<evidence type="ECO:0008006" key="4">
    <source>
        <dbReference type="Google" id="ProtNLM"/>
    </source>
</evidence>
<organism evidence="2 3">
    <name type="scientific">Cyphomyrmex costatus</name>
    <dbReference type="NCBI Taxonomy" id="456900"/>
    <lineage>
        <taxon>Eukaryota</taxon>
        <taxon>Metazoa</taxon>
        <taxon>Ecdysozoa</taxon>
        <taxon>Arthropoda</taxon>
        <taxon>Hexapoda</taxon>
        <taxon>Insecta</taxon>
        <taxon>Pterygota</taxon>
        <taxon>Neoptera</taxon>
        <taxon>Endopterygota</taxon>
        <taxon>Hymenoptera</taxon>
        <taxon>Apocrita</taxon>
        <taxon>Aculeata</taxon>
        <taxon>Formicoidea</taxon>
        <taxon>Formicidae</taxon>
        <taxon>Myrmicinae</taxon>
        <taxon>Cyphomyrmex</taxon>
    </lineage>
</organism>
<feature type="compositionally biased region" description="Polar residues" evidence="1">
    <location>
        <begin position="184"/>
        <end position="211"/>
    </location>
</feature>
<dbReference type="Proteomes" id="UP000078542">
    <property type="component" value="Unassembled WGS sequence"/>
</dbReference>
<evidence type="ECO:0000313" key="3">
    <source>
        <dbReference type="Proteomes" id="UP000078542"/>
    </source>
</evidence>
<gene>
    <name evidence="2" type="ORF">ALC62_13306</name>
</gene>
<dbReference type="AlphaFoldDB" id="A0A151IA43"/>
<protein>
    <recommendedName>
        <fullName evidence="4">DUF659 domain-containing protein</fullName>
    </recommendedName>
</protein>
<proteinExistence type="predicted"/>
<name>A0A151IA43_9HYME</name>
<evidence type="ECO:0000313" key="2">
    <source>
        <dbReference type="EMBL" id="KYM96042.1"/>
    </source>
</evidence>